<protein>
    <submittedName>
        <fullName evidence="1">Uncharacterized protein</fullName>
    </submittedName>
</protein>
<gene>
    <name evidence="1" type="ORF">BDR25DRAFT_358244</name>
</gene>
<name>A0ACB6QPE9_9PLEO</name>
<proteinExistence type="predicted"/>
<dbReference type="EMBL" id="MU003518">
    <property type="protein sequence ID" value="KAF2467990.1"/>
    <property type="molecule type" value="Genomic_DNA"/>
</dbReference>
<comment type="caution">
    <text evidence="1">The sequence shown here is derived from an EMBL/GenBank/DDBJ whole genome shotgun (WGS) entry which is preliminary data.</text>
</comment>
<dbReference type="Proteomes" id="UP000799755">
    <property type="component" value="Unassembled WGS sequence"/>
</dbReference>
<accession>A0ACB6QPE9</accession>
<evidence type="ECO:0000313" key="1">
    <source>
        <dbReference type="EMBL" id="KAF2467990.1"/>
    </source>
</evidence>
<keyword evidence="2" id="KW-1185">Reference proteome</keyword>
<organism evidence="1 2">
    <name type="scientific">Lindgomyces ingoldianus</name>
    <dbReference type="NCBI Taxonomy" id="673940"/>
    <lineage>
        <taxon>Eukaryota</taxon>
        <taxon>Fungi</taxon>
        <taxon>Dikarya</taxon>
        <taxon>Ascomycota</taxon>
        <taxon>Pezizomycotina</taxon>
        <taxon>Dothideomycetes</taxon>
        <taxon>Pleosporomycetidae</taxon>
        <taxon>Pleosporales</taxon>
        <taxon>Lindgomycetaceae</taxon>
        <taxon>Lindgomyces</taxon>
    </lineage>
</organism>
<reference evidence="1" key="1">
    <citation type="journal article" date="2020" name="Stud. Mycol.">
        <title>101 Dothideomycetes genomes: a test case for predicting lifestyles and emergence of pathogens.</title>
        <authorList>
            <person name="Haridas S."/>
            <person name="Albert R."/>
            <person name="Binder M."/>
            <person name="Bloem J."/>
            <person name="Labutti K."/>
            <person name="Salamov A."/>
            <person name="Andreopoulos B."/>
            <person name="Baker S."/>
            <person name="Barry K."/>
            <person name="Bills G."/>
            <person name="Bluhm B."/>
            <person name="Cannon C."/>
            <person name="Castanera R."/>
            <person name="Culley D."/>
            <person name="Daum C."/>
            <person name="Ezra D."/>
            <person name="Gonzalez J."/>
            <person name="Henrissat B."/>
            <person name="Kuo A."/>
            <person name="Liang C."/>
            <person name="Lipzen A."/>
            <person name="Lutzoni F."/>
            <person name="Magnuson J."/>
            <person name="Mondo S."/>
            <person name="Nolan M."/>
            <person name="Ohm R."/>
            <person name="Pangilinan J."/>
            <person name="Park H.-J."/>
            <person name="Ramirez L."/>
            <person name="Alfaro M."/>
            <person name="Sun H."/>
            <person name="Tritt A."/>
            <person name="Yoshinaga Y."/>
            <person name="Zwiers L.-H."/>
            <person name="Turgeon B."/>
            <person name="Goodwin S."/>
            <person name="Spatafora J."/>
            <person name="Crous P."/>
            <person name="Grigoriev I."/>
        </authorList>
    </citation>
    <scope>NUCLEOTIDE SEQUENCE</scope>
    <source>
        <strain evidence="1">ATCC 200398</strain>
    </source>
</reference>
<sequence length="241" mass="26485">MSFVFRVSRPPPKSPTVFPIGYFAPGVPLKGTPCEKFSHVEVIMLAHPPRLNRGAISSQHESLSYERPRPIVGKACPSSAPPAPPPPIQRPRRKSRRHVRPTINPSIAIVSLLAGSKAAFIGPPRAASTTKPPKPKYRNYSRIEHDDGKKRNGVKGALCWEKKNVYRKRTLVAVPPEEGRTGPEGAPTPELLRETDGETRLPEDPGRLLLRGLVSALRKASTNKSDLETESNAILNKRKLA</sequence>
<evidence type="ECO:0000313" key="2">
    <source>
        <dbReference type="Proteomes" id="UP000799755"/>
    </source>
</evidence>